<dbReference type="Proteomes" id="UP001228376">
    <property type="component" value="Unassembled WGS sequence"/>
</dbReference>
<comment type="caution">
    <text evidence="8">The sequence shown here is derived from an EMBL/GenBank/DDBJ whole genome shotgun (WGS) entry which is preliminary data.</text>
</comment>
<comment type="similarity">
    <text evidence="3 7">Belongs to the type-II 3-dehydroquinase family.</text>
</comment>
<dbReference type="Gene3D" id="3.40.50.9100">
    <property type="entry name" value="Dehydroquinase, class II"/>
    <property type="match status" value="1"/>
</dbReference>
<evidence type="ECO:0000313" key="8">
    <source>
        <dbReference type="EMBL" id="MDY0405602.1"/>
    </source>
</evidence>
<evidence type="ECO:0000256" key="4">
    <source>
        <dbReference type="ARBA" id="ARBA00011193"/>
    </source>
</evidence>
<keyword evidence="6 7" id="KW-0456">Lyase</keyword>
<dbReference type="EMBL" id="JAROCA020000001">
    <property type="protein sequence ID" value="MDY0405602.1"/>
    <property type="molecule type" value="Genomic_DNA"/>
</dbReference>
<protein>
    <recommendedName>
        <fullName evidence="5 7">3-dehydroquinate dehydratase</fullName>
        <shortName evidence="7">3-dehydroquinase</shortName>
        <ecNumber evidence="5 7">4.2.1.10</ecNumber>
    </recommendedName>
    <alternativeName>
        <fullName evidence="7">Type II DHQase</fullName>
    </alternativeName>
</protein>
<feature type="binding site" evidence="7">
    <location>
        <position position="87"/>
    </location>
    <ligand>
        <name>substrate</name>
    </ligand>
</feature>
<evidence type="ECO:0000256" key="1">
    <source>
        <dbReference type="ARBA" id="ARBA00001864"/>
    </source>
</evidence>
<feature type="active site" description="Proton acceptor" evidence="7">
    <location>
        <position position="23"/>
    </location>
</feature>
<dbReference type="SUPFAM" id="SSF52304">
    <property type="entry name" value="Type II 3-dehydroquinate dehydratase"/>
    <property type="match status" value="1"/>
</dbReference>
<keyword evidence="9" id="KW-1185">Reference proteome</keyword>
<reference evidence="8 9" key="1">
    <citation type="submission" date="2023-10" db="EMBL/GenBank/DDBJ databases">
        <title>179-bfca-hs.</title>
        <authorList>
            <person name="Miliotis G."/>
            <person name="Sengupta P."/>
            <person name="Hameed A."/>
            <person name="Chuvochina M."/>
            <person name="Mcdonagh F."/>
            <person name="Simpson A.C."/>
            <person name="Singh N.K."/>
            <person name="Rekha P.D."/>
            <person name="Raman K."/>
            <person name="Hugenholtz P."/>
            <person name="Venkateswaran K."/>
        </authorList>
    </citation>
    <scope>NUCLEOTIDE SEQUENCE [LARGE SCALE GENOMIC DNA]</scope>
    <source>
        <strain evidence="8 9">179-BFC-A-HS</strain>
    </source>
</reference>
<dbReference type="NCBIfam" id="NF003807">
    <property type="entry name" value="PRK05395.1-4"/>
    <property type="match status" value="1"/>
</dbReference>
<dbReference type="NCBIfam" id="NF003805">
    <property type="entry name" value="PRK05395.1-2"/>
    <property type="match status" value="1"/>
</dbReference>
<comment type="catalytic activity">
    <reaction evidence="1 7">
        <text>3-dehydroquinate = 3-dehydroshikimate + H2O</text>
        <dbReference type="Rhea" id="RHEA:21096"/>
        <dbReference type="ChEBI" id="CHEBI:15377"/>
        <dbReference type="ChEBI" id="CHEBI:16630"/>
        <dbReference type="ChEBI" id="CHEBI:32364"/>
        <dbReference type="EC" id="4.2.1.10"/>
    </reaction>
</comment>
<sequence length="145" mass="16094">MKRLLLLNGPNINLLGKREENIYGSFTLADIEMELKKIANENGFELDTFQSNHEGDLVDKIQQANSKYNGIIFNPAAYTHTSIALRDAILAIDVPVIEVHISNIHSREAFRHQSMLAPACAGQIVGLGKMGYRLACIALMEQAKQ</sequence>
<evidence type="ECO:0000256" key="5">
    <source>
        <dbReference type="ARBA" id="ARBA00012060"/>
    </source>
</evidence>
<evidence type="ECO:0000256" key="3">
    <source>
        <dbReference type="ARBA" id="ARBA00011037"/>
    </source>
</evidence>
<dbReference type="CDD" id="cd00466">
    <property type="entry name" value="DHQase_II"/>
    <property type="match status" value="1"/>
</dbReference>
<evidence type="ECO:0000256" key="2">
    <source>
        <dbReference type="ARBA" id="ARBA00004902"/>
    </source>
</evidence>
<dbReference type="InterPro" id="IPR018509">
    <property type="entry name" value="DHquinase_II_CS"/>
</dbReference>
<feature type="binding site" evidence="7">
    <location>
        <begin position="101"/>
        <end position="102"/>
    </location>
    <ligand>
        <name>substrate</name>
    </ligand>
</feature>
<comment type="function">
    <text evidence="7">Catalyzes a trans-dehydration via an enolate intermediate.</text>
</comment>
<dbReference type="NCBIfam" id="NF003806">
    <property type="entry name" value="PRK05395.1-3"/>
    <property type="match status" value="1"/>
</dbReference>
<dbReference type="Pfam" id="PF01220">
    <property type="entry name" value="DHquinase_II"/>
    <property type="match status" value="1"/>
</dbReference>
<dbReference type="InterPro" id="IPR001874">
    <property type="entry name" value="DHquinase_II"/>
</dbReference>
<gene>
    <name evidence="7 8" type="primary">aroQ</name>
    <name evidence="8" type="ORF">P5G51_009515</name>
</gene>
<feature type="site" description="Transition state stabilizer" evidence="7">
    <location>
        <position position="18"/>
    </location>
</feature>
<dbReference type="PANTHER" id="PTHR21272">
    <property type="entry name" value="CATABOLIC 3-DEHYDROQUINASE"/>
    <property type="match status" value="1"/>
</dbReference>
<feature type="binding site" evidence="7">
    <location>
        <position position="80"/>
    </location>
    <ligand>
        <name>substrate</name>
    </ligand>
</feature>
<comment type="subunit">
    <text evidence="4 7">Homododecamer.</text>
</comment>
<keyword evidence="7" id="KW-0057">Aromatic amino acid biosynthesis</keyword>
<keyword evidence="7" id="KW-0028">Amino-acid biosynthesis</keyword>
<evidence type="ECO:0000256" key="6">
    <source>
        <dbReference type="ARBA" id="ARBA00023239"/>
    </source>
</evidence>
<dbReference type="EC" id="4.2.1.10" evidence="5 7"/>
<dbReference type="HAMAP" id="MF_00169">
    <property type="entry name" value="AroQ"/>
    <property type="match status" value="1"/>
</dbReference>
<dbReference type="PANTHER" id="PTHR21272:SF3">
    <property type="entry name" value="CATABOLIC 3-DEHYDROQUINASE"/>
    <property type="match status" value="1"/>
</dbReference>
<dbReference type="RefSeq" id="WP_306067378.1">
    <property type="nucleotide sequence ID" value="NZ_JAROCA020000001.1"/>
</dbReference>
<evidence type="ECO:0000256" key="7">
    <source>
        <dbReference type="HAMAP-Rule" id="MF_00169"/>
    </source>
</evidence>
<comment type="pathway">
    <text evidence="2 7">Metabolic intermediate biosynthesis; chorismate biosynthesis; chorismate from D-erythrose 4-phosphate and phosphoenolpyruvate: step 3/7.</text>
</comment>
<name>A0ABU5CGY9_9BACI</name>
<feature type="binding site" evidence="7">
    <location>
        <position position="74"/>
    </location>
    <ligand>
        <name>substrate</name>
    </ligand>
</feature>
<accession>A0ABU5CGY9</accession>
<dbReference type="NCBIfam" id="TIGR01088">
    <property type="entry name" value="aroQ"/>
    <property type="match status" value="1"/>
</dbReference>
<dbReference type="GO" id="GO:0003855">
    <property type="term" value="F:3-dehydroquinate dehydratase activity"/>
    <property type="evidence" value="ECO:0007669"/>
    <property type="project" value="UniProtKB-EC"/>
</dbReference>
<evidence type="ECO:0000313" key="9">
    <source>
        <dbReference type="Proteomes" id="UP001228376"/>
    </source>
</evidence>
<dbReference type="PROSITE" id="PS01029">
    <property type="entry name" value="DEHYDROQUINASE_II"/>
    <property type="match status" value="1"/>
</dbReference>
<dbReference type="InterPro" id="IPR036441">
    <property type="entry name" value="DHquinase_II_sf"/>
</dbReference>
<feature type="active site" description="Proton donor" evidence="7">
    <location>
        <position position="100"/>
    </location>
</feature>
<feature type="binding site" evidence="7">
    <location>
        <position position="111"/>
    </location>
    <ligand>
        <name>substrate</name>
    </ligand>
</feature>
<proteinExistence type="inferred from homology"/>
<organism evidence="8 9">
    <name type="scientific">Tigheibacillus jepli</name>
    <dbReference type="NCBI Taxonomy" id="3035914"/>
    <lineage>
        <taxon>Bacteria</taxon>
        <taxon>Bacillati</taxon>
        <taxon>Bacillota</taxon>
        <taxon>Bacilli</taxon>
        <taxon>Bacillales</taxon>
        <taxon>Bacillaceae</taxon>
        <taxon>Tigheibacillus</taxon>
    </lineage>
</organism>
<dbReference type="PIRSF" id="PIRSF001399">
    <property type="entry name" value="DHquinase_II"/>
    <property type="match status" value="1"/>
</dbReference>